<feature type="non-terminal residue" evidence="7">
    <location>
        <position position="126"/>
    </location>
</feature>
<evidence type="ECO:0000313" key="7">
    <source>
        <dbReference type="EMBL" id="PIR77316.1"/>
    </source>
</evidence>
<feature type="transmembrane region" description="Helical" evidence="5">
    <location>
        <begin position="71"/>
        <end position="91"/>
    </location>
</feature>
<evidence type="ECO:0000256" key="1">
    <source>
        <dbReference type="ARBA" id="ARBA00004651"/>
    </source>
</evidence>
<name>A0A2M6P0S3_9BACT</name>
<keyword evidence="4 5" id="KW-0472">Membrane</keyword>
<sequence length="126" mass="14291">MTYDLNNKNNAKNYSSWVAAKKLWPLLAEEKKILIFAIMAVLTTALLNLTAPRLIAHAIDTYIAKNDYHGVLVYAGIILLLYLCALVTSYLQTRLMGGVGQRVLYRLRNKIFNKLQSLPVAFFNEN</sequence>
<comment type="subcellular location">
    <subcellularLocation>
        <location evidence="1">Cell membrane</location>
        <topology evidence="1">Multi-pass membrane protein</topology>
    </subcellularLocation>
</comment>
<dbReference type="PROSITE" id="PS50929">
    <property type="entry name" value="ABC_TM1F"/>
    <property type="match status" value="1"/>
</dbReference>
<evidence type="ECO:0000256" key="4">
    <source>
        <dbReference type="ARBA" id="ARBA00023136"/>
    </source>
</evidence>
<evidence type="ECO:0000256" key="3">
    <source>
        <dbReference type="ARBA" id="ARBA00022989"/>
    </source>
</evidence>
<dbReference type="InterPro" id="IPR011527">
    <property type="entry name" value="ABC1_TM_dom"/>
</dbReference>
<protein>
    <submittedName>
        <fullName evidence="7">Multidrug ABC transporter</fullName>
    </submittedName>
</protein>
<accession>A0A2M6P0S3</accession>
<dbReference type="GO" id="GO:0005524">
    <property type="term" value="F:ATP binding"/>
    <property type="evidence" value="ECO:0007669"/>
    <property type="project" value="InterPro"/>
</dbReference>
<dbReference type="EMBL" id="PFBW01000136">
    <property type="protein sequence ID" value="PIR77316.1"/>
    <property type="molecule type" value="Genomic_DNA"/>
</dbReference>
<proteinExistence type="predicted"/>
<dbReference type="GO" id="GO:0015421">
    <property type="term" value="F:ABC-type oligopeptide transporter activity"/>
    <property type="evidence" value="ECO:0007669"/>
    <property type="project" value="TreeGrafter"/>
</dbReference>
<dbReference type="GO" id="GO:0005886">
    <property type="term" value="C:plasma membrane"/>
    <property type="evidence" value="ECO:0007669"/>
    <property type="project" value="UniProtKB-SubCell"/>
</dbReference>
<dbReference type="SUPFAM" id="SSF90123">
    <property type="entry name" value="ABC transporter transmembrane region"/>
    <property type="match status" value="1"/>
</dbReference>
<feature type="domain" description="ABC transmembrane type-1" evidence="6">
    <location>
        <begin position="35"/>
        <end position="126"/>
    </location>
</feature>
<evidence type="ECO:0000256" key="2">
    <source>
        <dbReference type="ARBA" id="ARBA00022692"/>
    </source>
</evidence>
<dbReference type="InterPro" id="IPR036640">
    <property type="entry name" value="ABC1_TM_sf"/>
</dbReference>
<organism evidence="7 8">
    <name type="scientific">Candidatus Magasanikbacteria bacterium CG10_big_fil_rev_8_21_14_0_10_38_6</name>
    <dbReference type="NCBI Taxonomy" id="1974647"/>
    <lineage>
        <taxon>Bacteria</taxon>
        <taxon>Candidatus Magasanikiibacteriota</taxon>
    </lineage>
</organism>
<evidence type="ECO:0000256" key="5">
    <source>
        <dbReference type="SAM" id="Phobius"/>
    </source>
</evidence>
<dbReference type="InterPro" id="IPR039421">
    <property type="entry name" value="Type_1_exporter"/>
</dbReference>
<keyword evidence="3 5" id="KW-1133">Transmembrane helix</keyword>
<reference evidence="8" key="1">
    <citation type="submission" date="2017-09" db="EMBL/GenBank/DDBJ databases">
        <title>Depth-based differentiation of microbial function through sediment-hosted aquifers and enrichment of novel symbionts in the deep terrestrial subsurface.</title>
        <authorList>
            <person name="Probst A.J."/>
            <person name="Ladd B."/>
            <person name="Jarett J.K."/>
            <person name="Geller-Mcgrath D.E."/>
            <person name="Sieber C.M.K."/>
            <person name="Emerson J.B."/>
            <person name="Anantharaman K."/>
            <person name="Thomas B.C."/>
            <person name="Malmstrom R."/>
            <person name="Stieglmeier M."/>
            <person name="Klingl A."/>
            <person name="Woyke T."/>
            <person name="Ryan C.M."/>
            <person name="Banfield J.F."/>
        </authorList>
    </citation>
    <scope>NUCLEOTIDE SEQUENCE [LARGE SCALE GENOMIC DNA]</scope>
</reference>
<dbReference type="Gene3D" id="1.20.1560.10">
    <property type="entry name" value="ABC transporter type 1, transmembrane domain"/>
    <property type="match status" value="1"/>
</dbReference>
<gene>
    <name evidence="7" type="ORF">COU30_03150</name>
</gene>
<dbReference type="Proteomes" id="UP000228528">
    <property type="component" value="Unassembled WGS sequence"/>
</dbReference>
<keyword evidence="2 5" id="KW-0812">Transmembrane</keyword>
<evidence type="ECO:0000259" key="6">
    <source>
        <dbReference type="PROSITE" id="PS50929"/>
    </source>
</evidence>
<dbReference type="PANTHER" id="PTHR43394:SF1">
    <property type="entry name" value="ATP-BINDING CASSETTE SUB-FAMILY B MEMBER 10, MITOCHONDRIAL"/>
    <property type="match status" value="1"/>
</dbReference>
<dbReference type="PANTHER" id="PTHR43394">
    <property type="entry name" value="ATP-DEPENDENT PERMEASE MDL1, MITOCHONDRIAL"/>
    <property type="match status" value="1"/>
</dbReference>
<dbReference type="AlphaFoldDB" id="A0A2M6P0S3"/>
<evidence type="ECO:0000313" key="8">
    <source>
        <dbReference type="Proteomes" id="UP000228528"/>
    </source>
</evidence>
<dbReference type="Pfam" id="PF00664">
    <property type="entry name" value="ABC_membrane"/>
    <property type="match status" value="1"/>
</dbReference>
<feature type="transmembrane region" description="Helical" evidence="5">
    <location>
        <begin position="33"/>
        <end position="51"/>
    </location>
</feature>
<comment type="caution">
    <text evidence="7">The sequence shown here is derived from an EMBL/GenBank/DDBJ whole genome shotgun (WGS) entry which is preliminary data.</text>
</comment>